<dbReference type="Proteomes" id="UP000005551">
    <property type="component" value="Unassembled WGS sequence"/>
</dbReference>
<keyword evidence="2" id="KW-1185">Reference proteome</keyword>
<evidence type="ECO:0000313" key="1">
    <source>
        <dbReference type="EMBL" id="EIM72426.1"/>
    </source>
</evidence>
<accession>I5BS74</accession>
<gene>
    <name evidence="1" type="ORF">A3SI_19765</name>
</gene>
<dbReference type="EMBL" id="AJYA01000087">
    <property type="protein sequence ID" value="EIM72426.1"/>
    <property type="molecule type" value="Genomic_DNA"/>
</dbReference>
<dbReference type="AlphaFoldDB" id="I5BS74"/>
<sequence length="63" mass="7249">MCGFKLFFGNDVNFCEEKAIFLKFAPMGRAIFLRFSINMWGLVSVEDQVTAKGCRFRCGEWKG</sequence>
<proteinExistence type="predicted"/>
<dbReference type="STRING" id="1189621.A3SI_19765"/>
<organism evidence="1 2">
    <name type="scientific">Nitritalea halalkaliphila LW7</name>
    <dbReference type="NCBI Taxonomy" id="1189621"/>
    <lineage>
        <taxon>Bacteria</taxon>
        <taxon>Pseudomonadati</taxon>
        <taxon>Bacteroidota</taxon>
        <taxon>Cytophagia</taxon>
        <taxon>Cytophagales</taxon>
        <taxon>Cyclobacteriaceae</taxon>
        <taxon>Nitritalea</taxon>
    </lineage>
</organism>
<evidence type="ECO:0000313" key="2">
    <source>
        <dbReference type="Proteomes" id="UP000005551"/>
    </source>
</evidence>
<name>I5BS74_9BACT</name>
<comment type="caution">
    <text evidence="1">The sequence shown here is derived from an EMBL/GenBank/DDBJ whole genome shotgun (WGS) entry which is preliminary data.</text>
</comment>
<protein>
    <submittedName>
        <fullName evidence="1">Uncharacterized protein</fullName>
    </submittedName>
</protein>
<reference evidence="1 2" key="1">
    <citation type="submission" date="2012-05" db="EMBL/GenBank/DDBJ databases">
        <title>Genome sequence of Nitritalea halalkaliphila LW7.</title>
        <authorList>
            <person name="Jangir P.K."/>
            <person name="Singh A."/>
            <person name="Shivaji S."/>
            <person name="Sharma R."/>
        </authorList>
    </citation>
    <scope>NUCLEOTIDE SEQUENCE [LARGE SCALE GENOMIC DNA]</scope>
    <source>
        <strain evidence="1 2">LW7</strain>
    </source>
</reference>